<feature type="chain" id="PRO_5028994298" description="TonB-dependent receptor" evidence="2">
    <location>
        <begin position="24"/>
        <end position="75"/>
    </location>
</feature>
<accession>A0A7G9SJU8</accession>
<feature type="region of interest" description="Disordered" evidence="1">
    <location>
        <begin position="54"/>
        <end position="75"/>
    </location>
</feature>
<feature type="signal peptide" evidence="2">
    <location>
        <begin position="1"/>
        <end position="23"/>
    </location>
</feature>
<feature type="compositionally biased region" description="Polar residues" evidence="1">
    <location>
        <begin position="56"/>
        <end position="65"/>
    </location>
</feature>
<gene>
    <name evidence="3" type="ORF">H9L13_04355</name>
</gene>
<name>A0A7G9SJU8_9SPHN</name>
<evidence type="ECO:0000256" key="2">
    <source>
        <dbReference type="SAM" id="SignalP"/>
    </source>
</evidence>
<protein>
    <recommendedName>
        <fullName evidence="5">TonB-dependent receptor</fullName>
    </recommendedName>
</protein>
<dbReference type="KEGG" id="slut:H9L13_04355"/>
<proteinExistence type="predicted"/>
<sequence length="75" mass="7725">MAMSVRYLLMGAMALGLTAPVSAQPAQPQGGQERQPENRPAEVVLASAERVAVPAVQQTGDTPQAATAPRSALRG</sequence>
<reference evidence="3 4" key="1">
    <citation type="submission" date="2020-08" db="EMBL/GenBank/DDBJ databases">
        <title>Genome sequence of Sphingomonas lutea KCTC 23642T.</title>
        <authorList>
            <person name="Hyun D.-W."/>
            <person name="Bae J.-W."/>
        </authorList>
    </citation>
    <scope>NUCLEOTIDE SEQUENCE [LARGE SCALE GENOMIC DNA]</scope>
    <source>
        <strain evidence="3 4">KCTC 23642</strain>
    </source>
</reference>
<evidence type="ECO:0000313" key="3">
    <source>
        <dbReference type="EMBL" id="QNN68123.1"/>
    </source>
</evidence>
<organism evidence="3 4">
    <name type="scientific">Sphingomonas lutea</name>
    <dbReference type="NCBI Taxonomy" id="1045317"/>
    <lineage>
        <taxon>Bacteria</taxon>
        <taxon>Pseudomonadati</taxon>
        <taxon>Pseudomonadota</taxon>
        <taxon>Alphaproteobacteria</taxon>
        <taxon>Sphingomonadales</taxon>
        <taxon>Sphingomonadaceae</taxon>
        <taxon>Sphingomonas</taxon>
    </lineage>
</organism>
<dbReference type="AlphaFoldDB" id="A0A7G9SJU8"/>
<dbReference type="EMBL" id="CP060718">
    <property type="protein sequence ID" value="QNN68123.1"/>
    <property type="molecule type" value="Genomic_DNA"/>
</dbReference>
<keyword evidence="4" id="KW-1185">Reference proteome</keyword>
<evidence type="ECO:0008006" key="5">
    <source>
        <dbReference type="Google" id="ProtNLM"/>
    </source>
</evidence>
<evidence type="ECO:0000256" key="1">
    <source>
        <dbReference type="SAM" id="MobiDB-lite"/>
    </source>
</evidence>
<dbReference type="Proteomes" id="UP000515971">
    <property type="component" value="Chromosome"/>
</dbReference>
<keyword evidence="2" id="KW-0732">Signal</keyword>
<evidence type="ECO:0000313" key="4">
    <source>
        <dbReference type="Proteomes" id="UP000515971"/>
    </source>
</evidence>
<feature type="region of interest" description="Disordered" evidence="1">
    <location>
        <begin position="22"/>
        <end position="42"/>
    </location>
</feature>
<dbReference type="RefSeq" id="WP_187539341.1">
    <property type="nucleotide sequence ID" value="NZ_CP060718.1"/>
</dbReference>